<dbReference type="EMBL" id="FOJX01000006">
    <property type="protein sequence ID" value="SFB01108.1"/>
    <property type="molecule type" value="Genomic_DNA"/>
</dbReference>
<evidence type="ECO:0008006" key="4">
    <source>
        <dbReference type="Google" id="ProtNLM"/>
    </source>
</evidence>
<proteinExistence type="predicted"/>
<organism evidence="2 3">
    <name type="scientific">Selenomonas ruminantium</name>
    <dbReference type="NCBI Taxonomy" id="971"/>
    <lineage>
        <taxon>Bacteria</taxon>
        <taxon>Bacillati</taxon>
        <taxon>Bacillota</taxon>
        <taxon>Negativicutes</taxon>
        <taxon>Selenomonadales</taxon>
        <taxon>Selenomonadaceae</taxon>
        <taxon>Selenomonas</taxon>
    </lineage>
</organism>
<keyword evidence="1" id="KW-0732">Signal</keyword>
<feature type="signal peptide" evidence="1">
    <location>
        <begin position="1"/>
        <end position="27"/>
    </location>
</feature>
<reference evidence="2 3" key="1">
    <citation type="submission" date="2016-10" db="EMBL/GenBank/DDBJ databases">
        <authorList>
            <person name="de Groot N.N."/>
        </authorList>
    </citation>
    <scope>NUCLEOTIDE SEQUENCE [LARGE SCALE GENOMIC DNA]</scope>
    <source>
        <strain evidence="2 3">L14</strain>
    </source>
</reference>
<dbReference type="AlphaFoldDB" id="A0A1I0XLP0"/>
<evidence type="ECO:0000313" key="3">
    <source>
        <dbReference type="Proteomes" id="UP000183843"/>
    </source>
</evidence>
<dbReference type="RefSeq" id="WP_074815437.1">
    <property type="nucleotide sequence ID" value="NZ_FOJX01000006.1"/>
</dbReference>
<gene>
    <name evidence="2" type="ORF">SAMN05216587_10649</name>
</gene>
<feature type="chain" id="PRO_5010205725" description="Neutral metalloprotease" evidence="1">
    <location>
        <begin position="28"/>
        <end position="381"/>
    </location>
</feature>
<protein>
    <recommendedName>
        <fullName evidence="4">Neutral metalloprotease</fullName>
    </recommendedName>
</protein>
<evidence type="ECO:0000313" key="2">
    <source>
        <dbReference type="EMBL" id="SFB01108.1"/>
    </source>
</evidence>
<sequence>MNKKMIMGAVCAMACATNFAFLQPASAGFLGFGNSGIMSASEQENWARHLNKEEFGTEEPEMYSEEAREALPIVRHIQQRVCEANGIIIDANRFTDKYDYKTKIHPVQLVDDYLGAYAVGGGHFYIGMEGLRVRNLLSFNNQYDYMALEKTVAHETTHCIEGHILYKGKEHQKEVWAEEGSIKYTENLPEGGWGVYLVSQNNNNGYPEISAKIYLSFEKQTGNKVSIDSAADVMYKGPDDIYYPIVEEKSNADLAANAYFGGQMANCISKGALSLNNIRIIRNHLKNEINYKGDFLLVCESNNLPNGYRILTELYGDEATLQKKLGIAKNIVRSGDLALTPSAYKTARSAWMYKDNSVWKIWLACAIAYDFETSRTRNMLK</sequence>
<accession>A0A1I0XLP0</accession>
<dbReference type="Proteomes" id="UP000183843">
    <property type="component" value="Unassembled WGS sequence"/>
</dbReference>
<evidence type="ECO:0000256" key="1">
    <source>
        <dbReference type="SAM" id="SignalP"/>
    </source>
</evidence>
<name>A0A1I0XLP0_SELRU</name>